<proteinExistence type="inferred from homology"/>
<feature type="domain" description="Peptidase S26" evidence="6">
    <location>
        <begin position="79"/>
        <end position="271"/>
    </location>
</feature>
<evidence type="ECO:0000256" key="5">
    <source>
        <dbReference type="SAM" id="MobiDB-lite"/>
    </source>
</evidence>
<dbReference type="PATRIC" id="fig|1631356.3.peg.2176"/>
<dbReference type="GO" id="GO:0004252">
    <property type="term" value="F:serine-type endopeptidase activity"/>
    <property type="evidence" value="ECO:0007669"/>
    <property type="project" value="InterPro"/>
</dbReference>
<keyword evidence="4" id="KW-0378">Hydrolase</keyword>
<dbReference type="Proteomes" id="UP000037397">
    <property type="component" value="Unassembled WGS sequence"/>
</dbReference>
<evidence type="ECO:0000313" key="8">
    <source>
        <dbReference type="Proteomes" id="UP000037397"/>
    </source>
</evidence>
<keyword evidence="4" id="KW-0812">Transmembrane</keyword>
<keyword evidence="8" id="KW-1185">Reference proteome</keyword>
<dbReference type="InterPro" id="IPR000223">
    <property type="entry name" value="Pept_S26A_signal_pept_1"/>
</dbReference>
<sequence length="292" mass="30812">MTDDATGRPTDPELASDESAADDPTPASRAERRAADAGAEPGSPSSERSAAPGGASSDTDGTGATSQDEDRPTLMHRLREYAVVAAIAVALAFLVKTFLVQPFWIPSESMEDTLITGDRIIVNKLPGSTGDLKRGDVVVFEDPDHWLGPEPVENGFSGAVKKGLQFVGLYPAGDQHLVKRIIGLPGDRVVCCDQGGRLTVNGVPVTEPYVRAGQKPSNERFDITVPAGRLWLMGDNRAFSFDSRGHDQGSGGQKGSVPEANVTGKAVAVVWPLGRFGGVKSEHEVFAKVPAP</sequence>
<dbReference type="STRING" id="1631356.VV01_11145"/>
<comment type="caution">
    <text evidence="7">The sequence shown here is derived from an EMBL/GenBank/DDBJ whole genome shotgun (WGS) entry which is preliminary data.</text>
</comment>
<comment type="subcellular location">
    <subcellularLocation>
        <location evidence="1">Cell membrane</location>
        <topology evidence="1">Single-pass type II membrane protein</topology>
    </subcellularLocation>
    <subcellularLocation>
        <location evidence="4">Membrane</location>
        <topology evidence="4">Single-pass type II membrane protein</topology>
    </subcellularLocation>
</comment>
<dbReference type="CDD" id="cd06530">
    <property type="entry name" value="S26_SPase_I"/>
    <property type="match status" value="1"/>
</dbReference>
<evidence type="ECO:0000256" key="1">
    <source>
        <dbReference type="ARBA" id="ARBA00004401"/>
    </source>
</evidence>
<comment type="similarity">
    <text evidence="2 4">Belongs to the peptidase S26 family.</text>
</comment>
<keyword evidence="4" id="KW-0645">Protease</keyword>
<dbReference type="GO" id="GO:0006465">
    <property type="term" value="P:signal peptide processing"/>
    <property type="evidence" value="ECO:0007669"/>
    <property type="project" value="InterPro"/>
</dbReference>
<comment type="catalytic activity">
    <reaction evidence="4">
        <text>Cleavage of hydrophobic, N-terminal signal or leader sequences from secreted and periplasmic proteins.</text>
        <dbReference type="EC" id="3.4.21.89"/>
    </reaction>
</comment>
<dbReference type="RefSeq" id="WP_050669947.1">
    <property type="nucleotide sequence ID" value="NZ_LAIR01000002.1"/>
</dbReference>
<evidence type="ECO:0000256" key="3">
    <source>
        <dbReference type="PIRSR" id="PIRSR600223-1"/>
    </source>
</evidence>
<reference evidence="8" key="1">
    <citation type="submission" date="2015-03" db="EMBL/GenBank/DDBJ databases">
        <title>Luteipulveratus halotolerans sp. nov., a novel actinobacterium (Dermacoccaceae) from Sarawak, Malaysia.</title>
        <authorList>
            <person name="Juboi H."/>
            <person name="Basik A."/>
            <person name="Shamsul S.S."/>
            <person name="Arnold P."/>
            <person name="Schmitt E.K."/>
            <person name="Sanglier J.-J."/>
            <person name="Yeo T."/>
        </authorList>
    </citation>
    <scope>NUCLEOTIDE SEQUENCE [LARGE SCALE GENOMIC DNA]</scope>
    <source>
        <strain evidence="8">C296001</strain>
    </source>
</reference>
<gene>
    <name evidence="7" type="ORF">VV01_11145</name>
</gene>
<evidence type="ECO:0000313" key="7">
    <source>
        <dbReference type="EMBL" id="KNX37579.1"/>
    </source>
</evidence>
<dbReference type="GO" id="GO:0009003">
    <property type="term" value="F:signal peptidase activity"/>
    <property type="evidence" value="ECO:0007669"/>
    <property type="project" value="UniProtKB-EC"/>
</dbReference>
<dbReference type="SUPFAM" id="SSF51306">
    <property type="entry name" value="LexA/Signal peptidase"/>
    <property type="match status" value="1"/>
</dbReference>
<feature type="compositionally biased region" description="Polar residues" evidence="5">
    <location>
        <begin position="56"/>
        <end position="66"/>
    </location>
</feature>
<name>A0A0L6CIM4_9MICO</name>
<evidence type="ECO:0000259" key="6">
    <source>
        <dbReference type="Pfam" id="PF10502"/>
    </source>
</evidence>
<feature type="transmembrane region" description="Helical" evidence="4">
    <location>
        <begin position="81"/>
        <end position="104"/>
    </location>
</feature>
<dbReference type="Gene3D" id="2.10.109.10">
    <property type="entry name" value="Umud Fragment, subunit A"/>
    <property type="match status" value="1"/>
</dbReference>
<dbReference type="InterPro" id="IPR036286">
    <property type="entry name" value="LexA/Signal_pep-like_sf"/>
</dbReference>
<dbReference type="PRINTS" id="PR00727">
    <property type="entry name" value="LEADERPTASE"/>
</dbReference>
<accession>A0A0L6CIM4</accession>
<dbReference type="PANTHER" id="PTHR43390">
    <property type="entry name" value="SIGNAL PEPTIDASE I"/>
    <property type="match status" value="1"/>
</dbReference>
<feature type="region of interest" description="Disordered" evidence="5">
    <location>
        <begin position="1"/>
        <end position="71"/>
    </location>
</feature>
<dbReference type="EMBL" id="LAIR01000002">
    <property type="protein sequence ID" value="KNX37579.1"/>
    <property type="molecule type" value="Genomic_DNA"/>
</dbReference>
<feature type="active site" evidence="3">
    <location>
        <position position="179"/>
    </location>
</feature>
<dbReference type="EC" id="3.4.21.89" evidence="4"/>
<keyword evidence="4" id="KW-1133">Transmembrane helix</keyword>
<keyword evidence="4" id="KW-0472">Membrane</keyword>
<protein>
    <recommendedName>
        <fullName evidence="4">Signal peptidase I</fullName>
        <ecNumber evidence="4">3.4.21.89</ecNumber>
    </recommendedName>
</protein>
<organism evidence="7 8">
    <name type="scientific">Luteipulveratus halotolerans</name>
    <dbReference type="NCBI Taxonomy" id="1631356"/>
    <lineage>
        <taxon>Bacteria</taxon>
        <taxon>Bacillati</taxon>
        <taxon>Actinomycetota</taxon>
        <taxon>Actinomycetes</taxon>
        <taxon>Micrococcales</taxon>
        <taxon>Dermacoccaceae</taxon>
        <taxon>Luteipulveratus</taxon>
    </lineage>
</organism>
<evidence type="ECO:0000256" key="4">
    <source>
        <dbReference type="RuleBase" id="RU362042"/>
    </source>
</evidence>
<evidence type="ECO:0000256" key="2">
    <source>
        <dbReference type="ARBA" id="ARBA00009370"/>
    </source>
</evidence>
<dbReference type="AlphaFoldDB" id="A0A0L6CIM4"/>
<dbReference type="PANTHER" id="PTHR43390:SF1">
    <property type="entry name" value="CHLOROPLAST PROCESSING PEPTIDASE"/>
    <property type="match status" value="1"/>
</dbReference>
<dbReference type="Pfam" id="PF10502">
    <property type="entry name" value="Peptidase_S26"/>
    <property type="match status" value="1"/>
</dbReference>
<dbReference type="NCBIfam" id="TIGR02227">
    <property type="entry name" value="sigpep_I_bact"/>
    <property type="match status" value="1"/>
</dbReference>
<dbReference type="InterPro" id="IPR019533">
    <property type="entry name" value="Peptidase_S26"/>
</dbReference>
<dbReference type="GO" id="GO:0005886">
    <property type="term" value="C:plasma membrane"/>
    <property type="evidence" value="ECO:0007669"/>
    <property type="project" value="UniProtKB-SubCell"/>
</dbReference>
<feature type="active site" evidence="3">
    <location>
        <position position="109"/>
    </location>
</feature>